<keyword evidence="7 10" id="KW-1133">Transmembrane helix</keyword>
<evidence type="ECO:0000256" key="3">
    <source>
        <dbReference type="ARBA" id="ARBA00022448"/>
    </source>
</evidence>
<evidence type="ECO:0000313" key="12">
    <source>
        <dbReference type="EMBL" id="KTC86761.1"/>
    </source>
</evidence>
<dbReference type="PANTHER" id="PTHR30012:SF7">
    <property type="entry name" value="PROTEIN TRANSPORT PROTEIN HOFC HOMOLOG"/>
    <property type="match status" value="1"/>
</dbReference>
<dbReference type="STRING" id="29422.Lbru_0702"/>
<keyword evidence="5" id="KW-0997">Cell inner membrane</keyword>
<comment type="similarity">
    <text evidence="2 9">Belongs to the GSP F family.</text>
</comment>
<keyword evidence="13" id="KW-1185">Reference proteome</keyword>
<dbReference type="GO" id="GO:0005886">
    <property type="term" value="C:plasma membrane"/>
    <property type="evidence" value="ECO:0007669"/>
    <property type="project" value="UniProtKB-SubCell"/>
</dbReference>
<evidence type="ECO:0000256" key="1">
    <source>
        <dbReference type="ARBA" id="ARBA00004429"/>
    </source>
</evidence>
<name>A0A0W0SU32_9GAMM</name>
<dbReference type="InterPro" id="IPR003004">
    <property type="entry name" value="GspF/PilC"/>
</dbReference>
<dbReference type="OrthoDB" id="9805682at2"/>
<dbReference type="Pfam" id="PF00482">
    <property type="entry name" value="T2SSF"/>
    <property type="match status" value="2"/>
</dbReference>
<dbReference type="AlphaFoldDB" id="A0A0W0SU32"/>
<evidence type="ECO:0000256" key="10">
    <source>
        <dbReference type="SAM" id="Phobius"/>
    </source>
</evidence>
<dbReference type="PANTHER" id="PTHR30012">
    <property type="entry name" value="GENERAL SECRETION PATHWAY PROTEIN"/>
    <property type="match status" value="1"/>
</dbReference>
<dbReference type="GO" id="GO:0015628">
    <property type="term" value="P:protein secretion by the type II secretion system"/>
    <property type="evidence" value="ECO:0007669"/>
    <property type="project" value="TreeGrafter"/>
</dbReference>
<dbReference type="EMBL" id="LNXV01000004">
    <property type="protein sequence ID" value="KTC86761.1"/>
    <property type="molecule type" value="Genomic_DNA"/>
</dbReference>
<protein>
    <submittedName>
        <fullName evidence="12">Pilus assembly protein PilC</fullName>
    </submittedName>
</protein>
<accession>A0A0W0SU32</accession>
<reference evidence="12 13" key="1">
    <citation type="submission" date="2015-11" db="EMBL/GenBank/DDBJ databases">
        <title>Genomic analysis of 38 Legionella species identifies large and diverse effector repertoires.</title>
        <authorList>
            <person name="Burstein D."/>
            <person name="Amaro F."/>
            <person name="Zusman T."/>
            <person name="Lifshitz Z."/>
            <person name="Cohen O."/>
            <person name="Gilbert J.A."/>
            <person name="Pupko T."/>
            <person name="Shuman H.A."/>
            <person name="Segal G."/>
        </authorList>
    </citation>
    <scope>NUCLEOTIDE SEQUENCE [LARGE SCALE GENOMIC DNA]</scope>
    <source>
        <strain evidence="12 13">ATCC 43878</strain>
    </source>
</reference>
<organism evidence="12 13">
    <name type="scientific">Legionella brunensis</name>
    <dbReference type="NCBI Taxonomy" id="29422"/>
    <lineage>
        <taxon>Bacteria</taxon>
        <taxon>Pseudomonadati</taxon>
        <taxon>Pseudomonadota</taxon>
        <taxon>Gammaproteobacteria</taxon>
        <taxon>Legionellales</taxon>
        <taxon>Legionellaceae</taxon>
        <taxon>Legionella</taxon>
    </lineage>
</organism>
<feature type="transmembrane region" description="Helical" evidence="10">
    <location>
        <begin position="376"/>
        <end position="396"/>
    </location>
</feature>
<dbReference type="InterPro" id="IPR018076">
    <property type="entry name" value="T2SS_GspF_dom"/>
</dbReference>
<gene>
    <name evidence="12" type="primary">pilC</name>
    <name evidence="12" type="ORF">Lbru_0702</name>
</gene>
<evidence type="ECO:0000256" key="4">
    <source>
        <dbReference type="ARBA" id="ARBA00022475"/>
    </source>
</evidence>
<dbReference type="InterPro" id="IPR042094">
    <property type="entry name" value="T2SS_GspF_sf"/>
</dbReference>
<dbReference type="Gene3D" id="1.20.81.30">
    <property type="entry name" value="Type II secretion system (T2SS), domain F"/>
    <property type="match status" value="2"/>
</dbReference>
<feature type="domain" description="Type II secretion system protein GspF" evidence="11">
    <location>
        <begin position="69"/>
        <end position="192"/>
    </location>
</feature>
<dbReference type="PRINTS" id="PR00812">
    <property type="entry name" value="BCTERIALGSPF"/>
</dbReference>
<keyword evidence="8 10" id="KW-0472">Membrane</keyword>
<evidence type="ECO:0000256" key="9">
    <source>
        <dbReference type="RuleBase" id="RU003923"/>
    </source>
</evidence>
<proteinExistence type="inferred from homology"/>
<feature type="transmembrane region" description="Helical" evidence="10">
    <location>
        <begin position="223"/>
        <end position="240"/>
    </location>
</feature>
<dbReference type="Proteomes" id="UP000054742">
    <property type="component" value="Unassembled WGS sequence"/>
</dbReference>
<dbReference type="FunFam" id="1.20.81.30:FF:000001">
    <property type="entry name" value="Type II secretion system protein F"/>
    <property type="match status" value="2"/>
</dbReference>
<dbReference type="PATRIC" id="fig|29422.6.peg.733"/>
<dbReference type="RefSeq" id="WP_058440782.1">
    <property type="nucleotide sequence ID" value="NZ_CAAAHU010000007.1"/>
</dbReference>
<evidence type="ECO:0000256" key="8">
    <source>
        <dbReference type="ARBA" id="ARBA00023136"/>
    </source>
</evidence>
<evidence type="ECO:0000259" key="11">
    <source>
        <dbReference type="Pfam" id="PF00482"/>
    </source>
</evidence>
<evidence type="ECO:0000256" key="6">
    <source>
        <dbReference type="ARBA" id="ARBA00022692"/>
    </source>
</evidence>
<evidence type="ECO:0000256" key="2">
    <source>
        <dbReference type="ARBA" id="ARBA00005745"/>
    </source>
</evidence>
<sequence>MKQHKNFSYHWQGMDKRGQKVNGTFQAPNLVHAKFEIEKQGISIKKITREQALIAFFSKKINISDIAVFSRQMATMMEAGIPLIQSFDILQKGQSKLAMKQLIAEIKRDIEMGTTFAEALNKHPALFNNLFCNLVDAGEKSGSLIIMLDKIADHQERLEGIRRKIKKILTYPIVVLFIALLITAGLLIFVIPQFTAIFNSFGAELPFLTRCIIGLSNFFQESWYFLFSVFVLVIFILLHARKHSLYLSRYMDLLLLKLPFFGSIIQKTIIARFARTIAITLSAGLPLIQSLQSATAVMGNHIYCLASDHIKDAVSCGQSIQVALENTALFPPIVVQMVAIGEESGMLDQMLSKIADYYEEEVDDTIGNLNILLEPLIMSILGVVVGVLLLALYVPIFKLSSIM</sequence>
<evidence type="ECO:0000313" key="13">
    <source>
        <dbReference type="Proteomes" id="UP000054742"/>
    </source>
</evidence>
<dbReference type="InterPro" id="IPR001992">
    <property type="entry name" value="T2SS_GspF/T4SS_PilC_CS"/>
</dbReference>
<evidence type="ECO:0000256" key="5">
    <source>
        <dbReference type="ARBA" id="ARBA00022519"/>
    </source>
</evidence>
<keyword evidence="3 9" id="KW-0813">Transport</keyword>
<keyword evidence="4" id="KW-1003">Cell membrane</keyword>
<feature type="domain" description="Type II secretion system protein GspF" evidence="11">
    <location>
        <begin position="273"/>
        <end position="395"/>
    </location>
</feature>
<comment type="subcellular location">
    <subcellularLocation>
        <location evidence="1 9">Cell inner membrane</location>
        <topology evidence="1 9">Multi-pass membrane protein</topology>
    </subcellularLocation>
</comment>
<keyword evidence="6 9" id="KW-0812">Transmembrane</keyword>
<comment type="caution">
    <text evidence="12">The sequence shown here is derived from an EMBL/GenBank/DDBJ whole genome shotgun (WGS) entry which is preliminary data.</text>
</comment>
<evidence type="ECO:0000256" key="7">
    <source>
        <dbReference type="ARBA" id="ARBA00022989"/>
    </source>
</evidence>
<dbReference type="PROSITE" id="PS00874">
    <property type="entry name" value="T2SP_F"/>
    <property type="match status" value="1"/>
</dbReference>
<feature type="transmembrane region" description="Helical" evidence="10">
    <location>
        <begin position="168"/>
        <end position="191"/>
    </location>
</feature>